<keyword evidence="3" id="KW-1185">Reference proteome</keyword>
<protein>
    <submittedName>
        <fullName evidence="2">Uncharacterized protein</fullName>
    </submittedName>
</protein>
<keyword evidence="1" id="KW-0732">Signal</keyword>
<feature type="signal peptide" evidence="1">
    <location>
        <begin position="1"/>
        <end position="21"/>
    </location>
</feature>
<sequence>MSLILLHWALIMGAYFNRSRKDLNWIDLQPIRATDHGSEAQARNTNIFACATAGAAFDISTAVNYELACREVDRAVNMQNEEERPGPVQHTRVNSHPVPAAAGNVNHSVWLRT</sequence>
<comment type="caution">
    <text evidence="2">The sequence shown here is derived from an EMBL/GenBank/DDBJ whole genome shotgun (WGS) entry which is preliminary data.</text>
</comment>
<dbReference type="Proteomes" id="UP000281406">
    <property type="component" value="Unassembled WGS sequence"/>
</dbReference>
<evidence type="ECO:0000313" key="3">
    <source>
        <dbReference type="Proteomes" id="UP000281406"/>
    </source>
</evidence>
<reference evidence="2 3" key="1">
    <citation type="submission" date="2018-10" db="EMBL/GenBank/DDBJ databases">
        <title>Genome assembly for a Yunnan-Guizhou Plateau 3E fish, Anabarilius grahami (Regan), and its evolutionary and genetic applications.</title>
        <authorList>
            <person name="Jiang W."/>
        </authorList>
    </citation>
    <scope>NUCLEOTIDE SEQUENCE [LARGE SCALE GENOMIC DNA]</scope>
    <source>
        <strain evidence="2">AG-KIZ</strain>
        <tissue evidence="2">Muscle</tissue>
    </source>
</reference>
<gene>
    <name evidence="2" type="ORF">DPX16_3708</name>
</gene>
<organism evidence="2 3">
    <name type="scientific">Anabarilius grahami</name>
    <name type="common">Kanglang fish</name>
    <name type="synonym">Barilius grahami</name>
    <dbReference type="NCBI Taxonomy" id="495550"/>
    <lineage>
        <taxon>Eukaryota</taxon>
        <taxon>Metazoa</taxon>
        <taxon>Chordata</taxon>
        <taxon>Craniata</taxon>
        <taxon>Vertebrata</taxon>
        <taxon>Euteleostomi</taxon>
        <taxon>Actinopterygii</taxon>
        <taxon>Neopterygii</taxon>
        <taxon>Teleostei</taxon>
        <taxon>Ostariophysi</taxon>
        <taxon>Cypriniformes</taxon>
        <taxon>Xenocyprididae</taxon>
        <taxon>Xenocypridinae</taxon>
        <taxon>Xenocypridinae incertae sedis</taxon>
        <taxon>Anabarilius</taxon>
    </lineage>
</organism>
<name>A0A3N0YP30_ANAGA</name>
<feature type="chain" id="PRO_5018196318" evidence="1">
    <location>
        <begin position="22"/>
        <end position="113"/>
    </location>
</feature>
<dbReference type="EMBL" id="RJVU01033795">
    <property type="protein sequence ID" value="ROL47969.1"/>
    <property type="molecule type" value="Genomic_DNA"/>
</dbReference>
<dbReference type="AlphaFoldDB" id="A0A3N0YP30"/>
<evidence type="ECO:0000256" key="1">
    <source>
        <dbReference type="SAM" id="SignalP"/>
    </source>
</evidence>
<evidence type="ECO:0000313" key="2">
    <source>
        <dbReference type="EMBL" id="ROL47969.1"/>
    </source>
</evidence>
<proteinExistence type="predicted"/>
<accession>A0A3N0YP30</accession>